<dbReference type="Gene3D" id="2.60.40.1180">
    <property type="entry name" value="Golgi alpha-mannosidase II"/>
    <property type="match status" value="1"/>
</dbReference>
<dbReference type="PANTHER" id="PTHR10030">
    <property type="entry name" value="ALPHA-L-FUCOSIDASE"/>
    <property type="match status" value="1"/>
</dbReference>
<organism evidence="8 9">
    <name type="scientific">Kineothrix sedimenti</name>
    <dbReference type="NCBI Taxonomy" id="3123317"/>
    <lineage>
        <taxon>Bacteria</taxon>
        <taxon>Bacillati</taxon>
        <taxon>Bacillota</taxon>
        <taxon>Clostridia</taxon>
        <taxon>Lachnospirales</taxon>
        <taxon>Lachnospiraceae</taxon>
        <taxon>Kineothrix</taxon>
    </lineage>
</organism>
<evidence type="ECO:0000256" key="6">
    <source>
        <dbReference type="ARBA" id="ARBA00023295"/>
    </source>
</evidence>
<evidence type="ECO:0000256" key="1">
    <source>
        <dbReference type="ARBA" id="ARBA00004071"/>
    </source>
</evidence>
<accession>A0ABZ3EWM7</accession>
<comment type="similarity">
    <text evidence="2">Belongs to the glycosyl hydrolase 29 family.</text>
</comment>
<dbReference type="Pfam" id="PF01120">
    <property type="entry name" value="Alpha_L_fucos"/>
    <property type="match status" value="1"/>
</dbReference>
<dbReference type="Gene3D" id="3.20.20.80">
    <property type="entry name" value="Glycosidases"/>
    <property type="match status" value="1"/>
</dbReference>
<evidence type="ECO:0000313" key="8">
    <source>
        <dbReference type="EMBL" id="XAH74658.1"/>
    </source>
</evidence>
<name>A0ABZ3EWM7_9FIRM</name>
<evidence type="ECO:0000259" key="7">
    <source>
        <dbReference type="Pfam" id="PF01120"/>
    </source>
</evidence>
<feature type="domain" description="Glycoside hydrolase family 29 N-terminal" evidence="7">
    <location>
        <begin position="9"/>
        <end position="372"/>
    </location>
</feature>
<evidence type="ECO:0000313" key="9">
    <source>
        <dbReference type="Proteomes" id="UP001451571"/>
    </source>
</evidence>
<dbReference type="EC" id="3.2.1.51" evidence="3"/>
<reference evidence="8 9" key="1">
    <citation type="submission" date="2024-02" db="EMBL/GenBank/DDBJ databases">
        <title>Bacterial strain from lacustrine sediment.</title>
        <authorList>
            <person name="Petit C."/>
            <person name="Fadhlaoui K."/>
        </authorList>
    </citation>
    <scope>NUCLEOTIDE SEQUENCE [LARGE SCALE GENOMIC DNA]</scope>
    <source>
        <strain evidence="8 9">IPX-CK</strain>
    </source>
</reference>
<keyword evidence="9" id="KW-1185">Reference proteome</keyword>
<sequence>MNNKQYLSQIEAAIQNGPYAPTWSSLSEYEIPRWFKDAKFGIFIHWGLYSVPAFNNEWYSRNMYIQETPEYRHHIDTYGLHKDFGYKDFIPMFTAEKFSAEEWITAFKEAGAKYIVPVAEHHDGFQMYPSELSHFNAAEMGPKKDIIGSLKEEAKKQGLVFAASSHRAEHQWFMGNGKDFESDIKEPLKRGDFYWPSVQQQPDQQDIQSEPYPDEEYLEDWLLRTCELIDKYHPRLLYFDWWIQHEAYKEQVRKMAAYYYNKGEEYGFPVGICYKQESLAFGSGIVDVERGKFSEAKPYPWQTDTAIARNSWCYTNTLDYKTGREIICYLCDVVSKNGSLLLNVGPKADGTIDRKDRDILKEIGQWLSINGEAVYESRCWRFAQEGPTEEKEGQFSDGKETVYTSQDFRFTAAHGNIYAICMSYPKDGRVTIRSLYKEKDLNKPVFQGILHKISVLGSEEAISFIRDGEGLHFQTRTVESDYPVVIKIEVE</sequence>
<dbReference type="PANTHER" id="PTHR10030:SF37">
    <property type="entry name" value="ALPHA-L-FUCOSIDASE-RELATED"/>
    <property type="match status" value="1"/>
</dbReference>
<keyword evidence="5" id="KW-0378">Hydrolase</keyword>
<dbReference type="InterPro" id="IPR016286">
    <property type="entry name" value="FUC_metazoa-typ"/>
</dbReference>
<gene>
    <name evidence="8" type="ORF">V6984_02520</name>
</gene>
<dbReference type="InterPro" id="IPR017853">
    <property type="entry name" value="GH"/>
</dbReference>
<keyword evidence="6" id="KW-0326">Glycosidase</keyword>
<dbReference type="InterPro" id="IPR057739">
    <property type="entry name" value="Glyco_hydro_29_N"/>
</dbReference>
<dbReference type="SMART" id="SM00812">
    <property type="entry name" value="Alpha_L_fucos"/>
    <property type="match status" value="1"/>
</dbReference>
<protein>
    <recommendedName>
        <fullName evidence="3">alpha-L-fucosidase</fullName>
        <ecNumber evidence="3">3.2.1.51</ecNumber>
    </recommendedName>
</protein>
<dbReference type="EMBL" id="CP146256">
    <property type="protein sequence ID" value="XAH74658.1"/>
    <property type="molecule type" value="Genomic_DNA"/>
</dbReference>
<dbReference type="PRINTS" id="PR00741">
    <property type="entry name" value="GLHYDRLASE29"/>
</dbReference>
<dbReference type="Proteomes" id="UP001451571">
    <property type="component" value="Chromosome"/>
</dbReference>
<dbReference type="InterPro" id="IPR013780">
    <property type="entry name" value="Glyco_hydro_b"/>
</dbReference>
<dbReference type="InterPro" id="IPR000933">
    <property type="entry name" value="Glyco_hydro_29"/>
</dbReference>
<evidence type="ECO:0000256" key="5">
    <source>
        <dbReference type="ARBA" id="ARBA00022801"/>
    </source>
</evidence>
<dbReference type="PIRSF" id="PIRSF001092">
    <property type="entry name" value="Alpha-L-fucosidase"/>
    <property type="match status" value="1"/>
</dbReference>
<evidence type="ECO:0000256" key="3">
    <source>
        <dbReference type="ARBA" id="ARBA00012662"/>
    </source>
</evidence>
<dbReference type="SUPFAM" id="SSF51445">
    <property type="entry name" value="(Trans)glycosidases"/>
    <property type="match status" value="1"/>
</dbReference>
<keyword evidence="4" id="KW-0732">Signal</keyword>
<evidence type="ECO:0000256" key="4">
    <source>
        <dbReference type="ARBA" id="ARBA00022729"/>
    </source>
</evidence>
<evidence type="ECO:0000256" key="2">
    <source>
        <dbReference type="ARBA" id="ARBA00007951"/>
    </source>
</evidence>
<proteinExistence type="inferred from homology"/>
<comment type="function">
    <text evidence="1">Alpha-L-fucosidase is responsible for hydrolyzing the alpha-1,6-linked fucose joined to the reducing-end N-acetylglucosamine of the carbohydrate moieties of glycoproteins.</text>
</comment>
<dbReference type="RefSeq" id="WP_342758242.1">
    <property type="nucleotide sequence ID" value="NZ_CP146256.1"/>
</dbReference>